<dbReference type="CDD" id="cd02440">
    <property type="entry name" value="AdoMet_MTases"/>
    <property type="match status" value="1"/>
</dbReference>
<proteinExistence type="predicted"/>
<dbReference type="InterPro" id="IPR029063">
    <property type="entry name" value="SAM-dependent_MTases_sf"/>
</dbReference>
<dbReference type="GO" id="GO:0032259">
    <property type="term" value="P:methylation"/>
    <property type="evidence" value="ECO:0007669"/>
    <property type="project" value="UniProtKB-KW"/>
</dbReference>
<evidence type="ECO:0000259" key="3">
    <source>
        <dbReference type="Pfam" id="PF13649"/>
    </source>
</evidence>
<dbReference type="GO" id="GO:0008168">
    <property type="term" value="F:methyltransferase activity"/>
    <property type="evidence" value="ECO:0007669"/>
    <property type="project" value="UniProtKB-KW"/>
</dbReference>
<evidence type="ECO:0000256" key="2">
    <source>
        <dbReference type="ARBA" id="ARBA00022679"/>
    </source>
</evidence>
<organism evidence="4 5">
    <name type="scientific">Agathobacter rectalis</name>
    <dbReference type="NCBI Taxonomy" id="39491"/>
    <lineage>
        <taxon>Bacteria</taxon>
        <taxon>Bacillati</taxon>
        <taxon>Bacillota</taxon>
        <taxon>Clostridia</taxon>
        <taxon>Lachnospirales</taxon>
        <taxon>Lachnospiraceae</taxon>
        <taxon>Agathobacter</taxon>
    </lineage>
</organism>
<feature type="domain" description="Methyltransferase" evidence="3">
    <location>
        <begin position="44"/>
        <end position="132"/>
    </location>
</feature>
<keyword evidence="5" id="KW-1185">Reference proteome</keyword>
<dbReference type="Proteomes" id="UP000049472">
    <property type="component" value="Unassembled WGS sequence"/>
</dbReference>
<protein>
    <recommendedName>
        <fullName evidence="3">Methyltransferase domain-containing protein</fullName>
    </recommendedName>
</protein>
<sequence>MMNKNKTLEYYNKNADNFAKTTINVDFYDTQNRFSTLLPEHGYILDFGCGSGRDTKYFLEQGFYVDATDGSEEMCHIASNYTGIQVRRLLFEELDENKKYDGIWACSSILHLPKNELKAVFMKMFKALKEDGIIYTSFKYGDFEGERNGRYFTDFTEKTFEEFVGEIDNLQLKEEWITGDVRPGRGEEKWLNVILQKN</sequence>
<dbReference type="PANTHER" id="PTHR43861:SF1">
    <property type="entry name" value="TRANS-ACONITATE 2-METHYLTRANSFERASE"/>
    <property type="match status" value="1"/>
</dbReference>
<evidence type="ECO:0000256" key="1">
    <source>
        <dbReference type="ARBA" id="ARBA00022603"/>
    </source>
</evidence>
<dbReference type="AlphaFoldDB" id="A0A0M6WW52"/>
<accession>A0A0M6WW52</accession>
<keyword evidence="1" id="KW-0489">Methyltransferase</keyword>
<dbReference type="RefSeq" id="WP_055062465.1">
    <property type="nucleotide sequence ID" value="NZ_CVRQ01000027.1"/>
</dbReference>
<dbReference type="EMBL" id="CVRQ01000027">
    <property type="protein sequence ID" value="CRL40947.1"/>
    <property type="molecule type" value="Genomic_DNA"/>
</dbReference>
<name>A0A0M6WW52_9FIRM</name>
<dbReference type="InterPro" id="IPR041698">
    <property type="entry name" value="Methyltransf_25"/>
</dbReference>
<reference evidence="5" key="1">
    <citation type="submission" date="2015-05" db="EMBL/GenBank/DDBJ databases">
        <authorList>
            <consortium name="Pathogen Informatics"/>
        </authorList>
    </citation>
    <scope>NUCLEOTIDE SEQUENCE [LARGE SCALE GENOMIC DNA]</scope>
    <source>
        <strain evidence="5">T1-815</strain>
    </source>
</reference>
<dbReference type="Pfam" id="PF13649">
    <property type="entry name" value="Methyltransf_25"/>
    <property type="match status" value="1"/>
</dbReference>
<gene>
    <name evidence="4" type="ORF">T1815_25261</name>
</gene>
<dbReference type="SUPFAM" id="SSF53335">
    <property type="entry name" value="S-adenosyl-L-methionine-dependent methyltransferases"/>
    <property type="match status" value="1"/>
</dbReference>
<evidence type="ECO:0000313" key="4">
    <source>
        <dbReference type="EMBL" id="CRL40947.1"/>
    </source>
</evidence>
<evidence type="ECO:0000313" key="5">
    <source>
        <dbReference type="Proteomes" id="UP000049472"/>
    </source>
</evidence>
<dbReference type="PANTHER" id="PTHR43861">
    <property type="entry name" value="TRANS-ACONITATE 2-METHYLTRANSFERASE-RELATED"/>
    <property type="match status" value="1"/>
</dbReference>
<dbReference type="Gene3D" id="3.40.50.150">
    <property type="entry name" value="Vaccinia Virus protein VP39"/>
    <property type="match status" value="1"/>
</dbReference>
<keyword evidence="2" id="KW-0808">Transferase</keyword>